<dbReference type="STRING" id="1806994.A0A507CEE4"/>
<dbReference type="Pfam" id="PF13671">
    <property type="entry name" value="AAA_33"/>
    <property type="match status" value="1"/>
</dbReference>
<accession>A0A507CEE4</accession>
<dbReference type="InterPro" id="IPR027417">
    <property type="entry name" value="P-loop_NTPase"/>
</dbReference>
<dbReference type="SUPFAM" id="SSF52540">
    <property type="entry name" value="P-loop containing nucleoside triphosphate hydrolases"/>
    <property type="match status" value="1"/>
</dbReference>
<dbReference type="PANTHER" id="PTHR13308">
    <property type="entry name" value="NEDD4-BINDING PROTEIN 2-LIKE 1"/>
    <property type="match status" value="1"/>
</dbReference>
<dbReference type="OrthoDB" id="3231855at2759"/>
<dbReference type="RefSeq" id="XP_031027639.1">
    <property type="nucleotide sequence ID" value="XM_031166411.1"/>
</dbReference>
<sequence length="173" mass="19791">MSSLLRLAGLPNPLPSKLLLVLRGVPGSGKSYFANQLAAEYPYAKLLSSDDYFFDRDGVYDFRPKLLGEAHQWNQNRCREALISSGTPSLIIIDNTNTQLWEAKPYVLDALEFGHEVLSLEPQTEWWKTRNVEEMANRNQHGVPLAAIERMVDRYEDNWTVQNVLQSEAPTRR</sequence>
<evidence type="ECO:0000313" key="2">
    <source>
        <dbReference type="Proteomes" id="UP000319731"/>
    </source>
</evidence>
<keyword evidence="2" id="KW-1185">Reference proteome</keyword>
<evidence type="ECO:0000313" key="1">
    <source>
        <dbReference type="EMBL" id="TPX37728.1"/>
    </source>
</evidence>
<comment type="caution">
    <text evidence="1">The sequence shown here is derived from an EMBL/GenBank/DDBJ whole genome shotgun (WGS) entry which is preliminary data.</text>
</comment>
<protein>
    <recommendedName>
        <fullName evidence="3">NEDD4-binding protein 2-like 1</fullName>
    </recommendedName>
</protein>
<evidence type="ECO:0008006" key="3">
    <source>
        <dbReference type="Google" id="ProtNLM"/>
    </source>
</evidence>
<name>A0A507CEE4_9FUNG</name>
<organism evidence="1 2">
    <name type="scientific">Synchytrium microbalum</name>
    <dbReference type="NCBI Taxonomy" id="1806994"/>
    <lineage>
        <taxon>Eukaryota</taxon>
        <taxon>Fungi</taxon>
        <taxon>Fungi incertae sedis</taxon>
        <taxon>Chytridiomycota</taxon>
        <taxon>Chytridiomycota incertae sedis</taxon>
        <taxon>Chytridiomycetes</taxon>
        <taxon>Synchytriales</taxon>
        <taxon>Synchytriaceae</taxon>
        <taxon>Synchytrium</taxon>
    </lineage>
</organism>
<gene>
    <name evidence="1" type="ORF">SmJEL517_g00482</name>
</gene>
<proteinExistence type="predicted"/>
<dbReference type="InterPro" id="IPR026302">
    <property type="entry name" value="NEDD4-bd_p2"/>
</dbReference>
<dbReference type="AlphaFoldDB" id="A0A507CEE4"/>
<reference evidence="1 2" key="1">
    <citation type="journal article" date="2019" name="Sci. Rep.">
        <title>Comparative genomics of chytrid fungi reveal insights into the obligate biotrophic and pathogenic lifestyle of Synchytrium endobioticum.</title>
        <authorList>
            <person name="van de Vossenberg B.T.L.H."/>
            <person name="Warris S."/>
            <person name="Nguyen H.D.T."/>
            <person name="van Gent-Pelzer M.P.E."/>
            <person name="Joly D.L."/>
            <person name="van de Geest H.C."/>
            <person name="Bonants P.J.M."/>
            <person name="Smith D.S."/>
            <person name="Levesque C.A."/>
            <person name="van der Lee T.A.J."/>
        </authorList>
    </citation>
    <scope>NUCLEOTIDE SEQUENCE [LARGE SCALE GENOMIC DNA]</scope>
    <source>
        <strain evidence="1 2">JEL517</strain>
    </source>
</reference>
<dbReference type="EMBL" id="QEAO01000002">
    <property type="protein sequence ID" value="TPX37728.1"/>
    <property type="molecule type" value="Genomic_DNA"/>
</dbReference>
<dbReference type="Gene3D" id="3.40.50.300">
    <property type="entry name" value="P-loop containing nucleotide triphosphate hydrolases"/>
    <property type="match status" value="1"/>
</dbReference>
<dbReference type="Proteomes" id="UP000319731">
    <property type="component" value="Unassembled WGS sequence"/>
</dbReference>
<dbReference type="GeneID" id="42001708"/>
<dbReference type="PANTHER" id="PTHR13308:SF5">
    <property type="entry name" value="NEDD4-BINDING PROTEIN 2-LIKE 1"/>
    <property type="match status" value="1"/>
</dbReference>